<dbReference type="AlphaFoldDB" id="A0A1B0CVW2"/>
<dbReference type="InterPro" id="IPR009091">
    <property type="entry name" value="RCC1/BLIP-II"/>
</dbReference>
<reference evidence="3" key="3">
    <citation type="submission" date="2020-05" db="UniProtKB">
        <authorList>
            <consortium name="EnsemblMetazoa"/>
        </authorList>
    </citation>
    <scope>IDENTIFICATION</scope>
    <source>
        <strain evidence="3">Jacobina</strain>
    </source>
</reference>
<feature type="repeat" description="RCC1" evidence="1">
    <location>
        <begin position="153"/>
        <end position="204"/>
    </location>
</feature>
<dbReference type="PRINTS" id="PR00633">
    <property type="entry name" value="RCCNDNSATION"/>
</dbReference>
<accession>A0A1B0CVW2</accession>
<dbReference type="PANTHER" id="PTHR46849:SF1">
    <property type="entry name" value="RCC1 DOMAIN-CONTAINING PROTEIN 1"/>
    <property type="match status" value="1"/>
</dbReference>
<evidence type="ECO:0000313" key="3">
    <source>
        <dbReference type="EnsemblMetazoa" id="LLOJ009147-PA"/>
    </source>
</evidence>
<dbReference type="Gene3D" id="2.130.10.30">
    <property type="entry name" value="Regulator of chromosome condensation 1/beta-lactamase-inhibitor protein II"/>
    <property type="match status" value="2"/>
</dbReference>
<name>A0A1B0CVW2_LUTLO</name>
<dbReference type="EMBL" id="AJWK01031342">
    <property type="status" value="NOT_ANNOTATED_CDS"/>
    <property type="molecule type" value="Genomic_DNA"/>
</dbReference>
<keyword evidence="2" id="KW-0675">Receptor</keyword>
<dbReference type="EnsemblMetazoa" id="LLOJ009147-RA">
    <property type="protein sequence ID" value="LLOJ009147-PA"/>
    <property type="gene ID" value="LLOJ009147"/>
</dbReference>
<dbReference type="VEuPathDB" id="VectorBase:LLOJ009147"/>
<reference evidence="2" key="2">
    <citation type="journal article" date="2020" name="BMC">
        <title>Leishmania infection induces a limited differential gene expression in the sand fly midgut.</title>
        <authorList>
            <person name="Coutinho-Abreu I.V."/>
            <person name="Serafim T.D."/>
            <person name="Meneses C."/>
            <person name="Kamhawi S."/>
            <person name="Oliveira F."/>
            <person name="Valenzuela J.G."/>
        </authorList>
    </citation>
    <scope>NUCLEOTIDE SEQUENCE</scope>
    <source>
        <strain evidence="2">Jacobina</strain>
        <tissue evidence="2">Midgut</tissue>
    </source>
</reference>
<organism evidence="3 4">
    <name type="scientific">Lutzomyia longipalpis</name>
    <name type="common">Sand fly</name>
    <dbReference type="NCBI Taxonomy" id="7200"/>
    <lineage>
        <taxon>Eukaryota</taxon>
        <taxon>Metazoa</taxon>
        <taxon>Ecdysozoa</taxon>
        <taxon>Arthropoda</taxon>
        <taxon>Hexapoda</taxon>
        <taxon>Insecta</taxon>
        <taxon>Pterygota</taxon>
        <taxon>Neoptera</taxon>
        <taxon>Endopterygota</taxon>
        <taxon>Diptera</taxon>
        <taxon>Nematocera</taxon>
        <taxon>Psychodoidea</taxon>
        <taxon>Psychodidae</taxon>
        <taxon>Lutzomyia</taxon>
        <taxon>Lutzomyia</taxon>
    </lineage>
</organism>
<dbReference type="PROSITE" id="PS00626">
    <property type="entry name" value="RCC1_2"/>
    <property type="match status" value="2"/>
</dbReference>
<dbReference type="PROSITE" id="PS50012">
    <property type="entry name" value="RCC1_3"/>
    <property type="match status" value="3"/>
</dbReference>
<evidence type="ECO:0000256" key="1">
    <source>
        <dbReference type="PROSITE-ProRule" id="PRU00235"/>
    </source>
</evidence>
<evidence type="ECO:0000313" key="2">
    <source>
        <dbReference type="EMBL" id="MBC1173945.1"/>
    </source>
</evidence>
<feature type="repeat" description="RCC1" evidence="1">
    <location>
        <begin position="205"/>
        <end position="276"/>
    </location>
</feature>
<dbReference type="InterPro" id="IPR000408">
    <property type="entry name" value="Reg_chr_condens"/>
</dbReference>
<proteinExistence type="predicted"/>
<dbReference type="EMBL" id="AJWK01031340">
    <property type="status" value="NOT_ANNOTATED_CDS"/>
    <property type="molecule type" value="Genomic_DNA"/>
</dbReference>
<dbReference type="PANTHER" id="PTHR46849">
    <property type="entry name" value="RCC1 DOMAIN-CONTAINING PROTEIN 1"/>
    <property type="match status" value="1"/>
</dbReference>
<dbReference type="EMBL" id="GITU01005242">
    <property type="protein sequence ID" value="MBC1173945.1"/>
    <property type="molecule type" value="Transcribed_RNA"/>
</dbReference>
<dbReference type="EMBL" id="AJWK01031341">
    <property type="status" value="NOT_ANNOTATED_CDS"/>
    <property type="molecule type" value="Genomic_DNA"/>
</dbReference>
<dbReference type="SUPFAM" id="SSF50985">
    <property type="entry name" value="RCC1/BLIP-II"/>
    <property type="match status" value="1"/>
</dbReference>
<dbReference type="Proteomes" id="UP000092461">
    <property type="component" value="Unassembled WGS sequence"/>
</dbReference>
<keyword evidence="4" id="KW-1185">Reference proteome</keyword>
<protein>
    <submittedName>
        <fullName evidence="2">Putative ultraviolet-b receptor uvr8</fullName>
    </submittedName>
</protein>
<dbReference type="InterPro" id="IPR052830">
    <property type="entry name" value="RCC1_domain-containing"/>
</dbReference>
<evidence type="ECO:0000313" key="4">
    <source>
        <dbReference type="Proteomes" id="UP000092461"/>
    </source>
</evidence>
<feature type="repeat" description="RCC1" evidence="1">
    <location>
        <begin position="308"/>
        <end position="379"/>
    </location>
</feature>
<dbReference type="Pfam" id="PF00415">
    <property type="entry name" value="RCC1"/>
    <property type="match status" value="3"/>
</dbReference>
<sequence>INIEPQCENFEGKSIKVDATLAYSVVAVGCRVIFKGFLEGKEMTKSHKFLHDIRDISCNSKHCLILLANGELFRYSVERNHMLLLNFIATEGDLETGEHLITHIACGETKNIAVTNQNVIYDIPSKIYKFEKHIKVQKISCGHEHAVLLTKNGDVFSWGNGLRGQLGHGDLENRTEPELIEALAGIKIIDISAGGWHSAAVSAFGDLYTWGWNVNGQLGIAVSNPSLPSAEFTPVVFSLPEIIELPCNNEELDLDSQFKIISVACGNQHTFLKTECGKILSSGLNTFGQLGVPKNNQRWHSAAVSAFGDLYTWGWNVNGQLGIAVSNPSLPSAEFTPVVFSLPEIIELPCNNEELDLDSQFKIISVACGNQHTFIKTECGKILSSGLNAFGQLGVPKNNK</sequence>
<reference evidence="4" key="1">
    <citation type="submission" date="2012-05" db="EMBL/GenBank/DDBJ databases">
        <title>Whole Genome Assembly of Lutzomyia longipalpis.</title>
        <authorList>
            <person name="Richards S."/>
            <person name="Qu C."/>
            <person name="Dillon R."/>
            <person name="Worley K."/>
            <person name="Scherer S."/>
            <person name="Batterton M."/>
            <person name="Taylor A."/>
            <person name="Hawes A."/>
            <person name="Hernandez B."/>
            <person name="Kovar C."/>
            <person name="Mandapat C."/>
            <person name="Pham C."/>
            <person name="Qu C."/>
            <person name="Jing C."/>
            <person name="Bess C."/>
            <person name="Bandaranaike D."/>
            <person name="Ngo D."/>
            <person name="Ongeri F."/>
            <person name="Arias F."/>
            <person name="Lara F."/>
            <person name="Weissenberger G."/>
            <person name="Kamau G."/>
            <person name="Han H."/>
            <person name="Shen H."/>
            <person name="Dinh H."/>
            <person name="Khalil I."/>
            <person name="Jones J."/>
            <person name="Shafer J."/>
            <person name="Jayaseelan J."/>
            <person name="Quiroz J."/>
            <person name="Blankenburg K."/>
            <person name="Nguyen L."/>
            <person name="Jackson L."/>
            <person name="Francisco L."/>
            <person name="Tang L.-Y."/>
            <person name="Pu L.-L."/>
            <person name="Perales L."/>
            <person name="Lorensuhewa L."/>
            <person name="Munidasa M."/>
            <person name="Coyle M."/>
            <person name="Taylor M."/>
            <person name="Puazo M."/>
            <person name="Firestine M."/>
            <person name="Scheel M."/>
            <person name="Javaid M."/>
            <person name="Wang M."/>
            <person name="Li M."/>
            <person name="Tabassum N."/>
            <person name="Saada N."/>
            <person name="Osuji N."/>
            <person name="Aqrawi P."/>
            <person name="Fu Q."/>
            <person name="Thornton R."/>
            <person name="Raj R."/>
            <person name="Goodspeed R."/>
            <person name="Mata R."/>
            <person name="Najjar R."/>
            <person name="Gubbala S."/>
            <person name="Lee S."/>
            <person name="Denson S."/>
            <person name="Patil S."/>
            <person name="Macmil S."/>
            <person name="Qi S."/>
            <person name="Matskevitch T."/>
            <person name="Palculict T."/>
            <person name="Mathew T."/>
            <person name="Vee V."/>
            <person name="Velamala V."/>
            <person name="Korchina V."/>
            <person name="Cai W."/>
            <person name="Liu W."/>
            <person name="Dai W."/>
            <person name="Zou X."/>
            <person name="Zhu Y."/>
            <person name="Zhang Y."/>
            <person name="Wu Y.-Q."/>
            <person name="Xin Y."/>
            <person name="Nazarath L."/>
            <person name="Kovar C."/>
            <person name="Han Y."/>
            <person name="Muzny D."/>
            <person name="Gibbs R."/>
        </authorList>
    </citation>
    <scope>NUCLEOTIDE SEQUENCE [LARGE SCALE GENOMIC DNA]</scope>
    <source>
        <strain evidence="4">Jacobina</strain>
    </source>
</reference>
<dbReference type="VEuPathDB" id="VectorBase:LLONM1_001250"/>